<accession>A0A699VXC7</accession>
<dbReference type="AlphaFoldDB" id="A0A699VXC7"/>
<evidence type="ECO:0000256" key="1">
    <source>
        <dbReference type="SAM" id="Coils"/>
    </source>
</evidence>
<evidence type="ECO:0000313" key="2">
    <source>
        <dbReference type="EMBL" id="GFD40212.1"/>
    </source>
</evidence>
<keyword evidence="1" id="KW-0175">Coiled coil</keyword>
<comment type="caution">
    <text evidence="2">The sequence shown here is derived from an EMBL/GenBank/DDBJ whole genome shotgun (WGS) entry which is preliminary data.</text>
</comment>
<name>A0A699VXC7_TANCI</name>
<feature type="non-terminal residue" evidence="2">
    <location>
        <position position="1"/>
    </location>
</feature>
<proteinExistence type="predicted"/>
<dbReference type="EMBL" id="BKCJ011530103">
    <property type="protein sequence ID" value="GFD40212.1"/>
    <property type="molecule type" value="Genomic_DNA"/>
</dbReference>
<gene>
    <name evidence="2" type="ORF">Tci_912181</name>
</gene>
<sequence>SKDKGKANMVAIEKPLKKKDQITLDEEVVRKLEAEMKAEIKEEESIEMEKDEANRAVIEE</sequence>
<reference evidence="2" key="1">
    <citation type="journal article" date="2019" name="Sci. Rep.">
        <title>Draft genome of Tanacetum cinerariifolium, the natural source of mosquito coil.</title>
        <authorList>
            <person name="Yamashiro T."/>
            <person name="Shiraishi A."/>
            <person name="Satake H."/>
            <person name="Nakayama K."/>
        </authorList>
    </citation>
    <scope>NUCLEOTIDE SEQUENCE</scope>
</reference>
<organism evidence="2">
    <name type="scientific">Tanacetum cinerariifolium</name>
    <name type="common">Dalmatian daisy</name>
    <name type="synonym">Chrysanthemum cinerariifolium</name>
    <dbReference type="NCBI Taxonomy" id="118510"/>
    <lineage>
        <taxon>Eukaryota</taxon>
        <taxon>Viridiplantae</taxon>
        <taxon>Streptophyta</taxon>
        <taxon>Embryophyta</taxon>
        <taxon>Tracheophyta</taxon>
        <taxon>Spermatophyta</taxon>
        <taxon>Magnoliopsida</taxon>
        <taxon>eudicotyledons</taxon>
        <taxon>Gunneridae</taxon>
        <taxon>Pentapetalae</taxon>
        <taxon>asterids</taxon>
        <taxon>campanulids</taxon>
        <taxon>Asterales</taxon>
        <taxon>Asteraceae</taxon>
        <taxon>Asteroideae</taxon>
        <taxon>Anthemideae</taxon>
        <taxon>Anthemidinae</taxon>
        <taxon>Tanacetum</taxon>
    </lineage>
</organism>
<protein>
    <submittedName>
        <fullName evidence="2">Uncharacterized protein</fullName>
    </submittedName>
</protein>
<feature type="coiled-coil region" evidence="1">
    <location>
        <begin position="29"/>
        <end position="56"/>
    </location>
</feature>